<name>A0A7M5X561_9CNID</name>
<sequence length="208" mass="23832">MTTPKKTTPSKITMRKFVPSPSPKQATSGTDFHGYVGAVGLIKLNREKTRKQFYVHFKTGPTIFQRILVNNHPDLTGVRQELLSYFHNKEPVSIMKLNKGNGLHFFNKSSYIEEAKIRITFDLNEADSYNLSTVDGEGSIPSIIGKIKFLEKPNLKTYEKNNKQRTDKKRECLIHDGTASMKITFWNDMIDIIRENQLLQLTNLVAKQ</sequence>
<evidence type="ECO:0000313" key="1">
    <source>
        <dbReference type="EnsemblMetazoa" id="CLYHEMP017980.1"/>
    </source>
</evidence>
<organism evidence="1 2">
    <name type="scientific">Clytia hemisphaerica</name>
    <dbReference type="NCBI Taxonomy" id="252671"/>
    <lineage>
        <taxon>Eukaryota</taxon>
        <taxon>Metazoa</taxon>
        <taxon>Cnidaria</taxon>
        <taxon>Hydrozoa</taxon>
        <taxon>Hydroidolina</taxon>
        <taxon>Leptothecata</taxon>
        <taxon>Obeliida</taxon>
        <taxon>Clytiidae</taxon>
        <taxon>Clytia</taxon>
    </lineage>
</organism>
<accession>A0A7M5X561</accession>
<dbReference type="InterPro" id="IPR012340">
    <property type="entry name" value="NA-bd_OB-fold"/>
</dbReference>
<dbReference type="Proteomes" id="UP000594262">
    <property type="component" value="Unplaced"/>
</dbReference>
<proteinExistence type="predicted"/>
<reference evidence="1" key="1">
    <citation type="submission" date="2021-01" db="UniProtKB">
        <authorList>
            <consortium name="EnsemblMetazoa"/>
        </authorList>
    </citation>
    <scope>IDENTIFICATION</scope>
</reference>
<evidence type="ECO:0000313" key="2">
    <source>
        <dbReference type="Proteomes" id="UP000594262"/>
    </source>
</evidence>
<dbReference type="Gene3D" id="2.40.50.140">
    <property type="entry name" value="Nucleic acid-binding proteins"/>
    <property type="match status" value="1"/>
</dbReference>
<protein>
    <submittedName>
        <fullName evidence="1">Uncharacterized protein</fullName>
    </submittedName>
</protein>
<dbReference type="EnsemblMetazoa" id="CLYHEMT017980.1">
    <property type="protein sequence ID" value="CLYHEMP017980.1"/>
    <property type="gene ID" value="CLYHEMG017980"/>
</dbReference>
<dbReference type="OrthoDB" id="6033884at2759"/>
<keyword evidence="2" id="KW-1185">Reference proteome</keyword>
<dbReference type="SUPFAM" id="SSF50249">
    <property type="entry name" value="Nucleic acid-binding proteins"/>
    <property type="match status" value="1"/>
</dbReference>
<dbReference type="AlphaFoldDB" id="A0A7M5X561"/>